<comment type="caution">
    <text evidence="2">The sequence shown here is derived from an EMBL/GenBank/DDBJ whole genome shotgun (WGS) entry which is preliminary data.</text>
</comment>
<reference evidence="3" key="2">
    <citation type="journal article" date="2018" name="BMC Genomics">
        <title>Genomic insights into host adaptation between the wheat stripe rust pathogen (Puccinia striiformis f. sp. tritici) and the barley stripe rust pathogen (Puccinia striiformis f. sp. hordei).</title>
        <authorList>
            <person name="Xia C."/>
            <person name="Wang M."/>
            <person name="Yin C."/>
            <person name="Cornejo O.E."/>
            <person name="Hulbert S.H."/>
            <person name="Chen X."/>
        </authorList>
    </citation>
    <scope>NUCLEOTIDE SEQUENCE [LARGE SCALE GENOMIC DNA]</scope>
    <source>
        <strain evidence="3">93TX-2</strain>
    </source>
</reference>
<feature type="compositionally biased region" description="Basic and acidic residues" evidence="1">
    <location>
        <begin position="1"/>
        <end position="19"/>
    </location>
</feature>
<organism evidence="2 3">
    <name type="scientific">Puccinia striiformis</name>
    <dbReference type="NCBI Taxonomy" id="27350"/>
    <lineage>
        <taxon>Eukaryota</taxon>
        <taxon>Fungi</taxon>
        <taxon>Dikarya</taxon>
        <taxon>Basidiomycota</taxon>
        <taxon>Pucciniomycotina</taxon>
        <taxon>Pucciniomycetes</taxon>
        <taxon>Pucciniales</taxon>
        <taxon>Pucciniaceae</taxon>
        <taxon>Puccinia</taxon>
    </lineage>
</organism>
<dbReference type="AlphaFoldDB" id="A0A2S4UR12"/>
<gene>
    <name evidence="2" type="ORF">PSHT_13403</name>
</gene>
<evidence type="ECO:0000313" key="3">
    <source>
        <dbReference type="Proteomes" id="UP000238274"/>
    </source>
</evidence>
<feature type="compositionally biased region" description="Polar residues" evidence="1">
    <location>
        <begin position="20"/>
        <end position="49"/>
    </location>
</feature>
<evidence type="ECO:0000313" key="2">
    <source>
        <dbReference type="EMBL" id="POV99762.1"/>
    </source>
</evidence>
<keyword evidence="3" id="KW-1185">Reference proteome</keyword>
<feature type="region of interest" description="Disordered" evidence="1">
    <location>
        <begin position="76"/>
        <end position="112"/>
    </location>
</feature>
<reference evidence="3" key="3">
    <citation type="journal article" date="2018" name="Mol. Plant Microbe Interact.">
        <title>Genome sequence resources for the wheat stripe rust pathogen (Puccinia striiformis f. sp. tritici) and the barley stripe rust pathogen (Puccinia striiformis f. sp. hordei).</title>
        <authorList>
            <person name="Xia C."/>
            <person name="Wang M."/>
            <person name="Yin C."/>
            <person name="Cornejo O.E."/>
            <person name="Hulbert S.H."/>
            <person name="Chen X."/>
        </authorList>
    </citation>
    <scope>NUCLEOTIDE SEQUENCE [LARGE SCALE GENOMIC DNA]</scope>
    <source>
        <strain evidence="3">93TX-2</strain>
    </source>
</reference>
<reference evidence="2 3" key="1">
    <citation type="submission" date="2017-12" db="EMBL/GenBank/DDBJ databases">
        <title>Gene loss provides genomic basis for host adaptation in cereal stripe rust fungi.</title>
        <authorList>
            <person name="Xia C."/>
        </authorList>
    </citation>
    <scope>NUCLEOTIDE SEQUENCE [LARGE SCALE GENOMIC DNA]</scope>
    <source>
        <strain evidence="2 3">93TX-2</strain>
    </source>
</reference>
<proteinExistence type="predicted"/>
<dbReference type="EMBL" id="PKSM01000266">
    <property type="protein sequence ID" value="POV99762.1"/>
    <property type="molecule type" value="Genomic_DNA"/>
</dbReference>
<name>A0A2S4UR12_9BASI</name>
<accession>A0A2S4UR12</accession>
<dbReference type="VEuPathDB" id="FungiDB:PSTT_13365"/>
<protein>
    <submittedName>
        <fullName evidence="2">Uncharacterized protein</fullName>
    </submittedName>
</protein>
<dbReference type="Proteomes" id="UP000238274">
    <property type="component" value="Unassembled WGS sequence"/>
</dbReference>
<dbReference type="VEuPathDB" id="FungiDB:PSHT_13403"/>
<sequence length="112" mass="12510">MAAKVEKKNDKKLQVKPEADSNSAPITSYSPPTTHTQSTNRSDPTTRSTSDLMLSIWLTRKPAQYPNSKYYIPVDAYTGSNTYPLNSQHPRLLTTSSRQKSSSCRLSTDDAR</sequence>
<evidence type="ECO:0000256" key="1">
    <source>
        <dbReference type="SAM" id="MobiDB-lite"/>
    </source>
</evidence>
<feature type="compositionally biased region" description="Polar residues" evidence="1">
    <location>
        <begin position="78"/>
        <end position="89"/>
    </location>
</feature>
<feature type="region of interest" description="Disordered" evidence="1">
    <location>
        <begin position="1"/>
        <end position="49"/>
    </location>
</feature>
<feature type="compositionally biased region" description="Low complexity" evidence="1">
    <location>
        <begin position="91"/>
        <end position="106"/>
    </location>
</feature>